<evidence type="ECO:0000256" key="5">
    <source>
        <dbReference type="ARBA" id="ARBA00022485"/>
    </source>
</evidence>
<dbReference type="Gene3D" id="3.40.470.10">
    <property type="entry name" value="Uracil-DNA glycosylase-like domain"/>
    <property type="match status" value="1"/>
</dbReference>
<organism evidence="14 15">
    <name type="scientific">Aphanocapsa feldmannii 277cV</name>
    <dbReference type="NCBI Taxonomy" id="2507553"/>
    <lineage>
        <taxon>Bacteria</taxon>
        <taxon>Bacillati</taxon>
        <taxon>Cyanobacteriota</taxon>
        <taxon>Cyanophyceae</taxon>
        <taxon>Oscillatoriophycideae</taxon>
        <taxon>Chroococcales</taxon>
        <taxon>Microcystaceae</taxon>
        <taxon>Aphanocapsa</taxon>
    </lineage>
</organism>
<evidence type="ECO:0000256" key="7">
    <source>
        <dbReference type="ARBA" id="ARBA00022763"/>
    </source>
</evidence>
<dbReference type="CDD" id="cd10030">
    <property type="entry name" value="UDG-F4_TTUDGA_SPO1dp_like"/>
    <property type="match status" value="1"/>
</dbReference>
<evidence type="ECO:0000256" key="11">
    <source>
        <dbReference type="ARBA" id="ARBA00023204"/>
    </source>
</evidence>
<evidence type="ECO:0000259" key="13">
    <source>
        <dbReference type="SMART" id="SM00986"/>
    </source>
</evidence>
<dbReference type="PANTHER" id="PTHR33693:SF1">
    <property type="entry name" value="TYPE-4 URACIL-DNA GLYCOSYLASE"/>
    <property type="match status" value="1"/>
</dbReference>
<evidence type="ECO:0000256" key="8">
    <source>
        <dbReference type="ARBA" id="ARBA00022801"/>
    </source>
</evidence>
<dbReference type="InterPro" id="IPR051536">
    <property type="entry name" value="UDG_Type-4/5"/>
</dbReference>
<keyword evidence="11" id="KW-0234">DNA repair</keyword>
<dbReference type="Pfam" id="PF03167">
    <property type="entry name" value="UDG"/>
    <property type="match status" value="1"/>
</dbReference>
<dbReference type="SMART" id="SM00986">
    <property type="entry name" value="UDG"/>
    <property type="match status" value="1"/>
</dbReference>
<evidence type="ECO:0000256" key="3">
    <source>
        <dbReference type="ARBA" id="ARBA00012030"/>
    </source>
</evidence>
<evidence type="ECO:0000313" key="15">
    <source>
        <dbReference type="Proteomes" id="UP000317990"/>
    </source>
</evidence>
<keyword evidence="7" id="KW-0227">DNA damage</keyword>
<comment type="catalytic activity">
    <reaction evidence="1">
        <text>Hydrolyzes single-stranded DNA or mismatched double-stranded DNA and polynucleotides, releasing free uracil.</text>
        <dbReference type="EC" id="3.2.2.27"/>
    </reaction>
</comment>
<gene>
    <name evidence="14" type="ORF">ERJ67_06090</name>
</gene>
<feature type="domain" description="Uracil-DNA glycosylase-like" evidence="13">
    <location>
        <begin position="78"/>
        <end position="230"/>
    </location>
</feature>
<keyword evidence="5" id="KW-0004">4Fe-4S</keyword>
<evidence type="ECO:0000256" key="2">
    <source>
        <dbReference type="ARBA" id="ARBA00006521"/>
    </source>
</evidence>
<evidence type="ECO:0000256" key="4">
    <source>
        <dbReference type="ARBA" id="ARBA00019403"/>
    </source>
</evidence>
<proteinExistence type="inferred from homology"/>
<evidence type="ECO:0000313" key="14">
    <source>
        <dbReference type="EMBL" id="TGG92227.1"/>
    </source>
</evidence>
<dbReference type="GO" id="GO:0051539">
    <property type="term" value="F:4 iron, 4 sulfur cluster binding"/>
    <property type="evidence" value="ECO:0007669"/>
    <property type="project" value="UniProtKB-KW"/>
</dbReference>
<comment type="caution">
    <text evidence="14">The sequence shown here is derived from an EMBL/GenBank/DDBJ whole genome shotgun (WGS) entry which is preliminary data.</text>
</comment>
<keyword evidence="6" id="KW-0479">Metal-binding</keyword>
<feature type="region of interest" description="Disordered" evidence="12">
    <location>
        <begin position="21"/>
        <end position="47"/>
    </location>
</feature>
<dbReference type="SUPFAM" id="SSF52141">
    <property type="entry name" value="Uracil-DNA glycosylase-like"/>
    <property type="match status" value="1"/>
</dbReference>
<dbReference type="GO" id="GO:0046872">
    <property type="term" value="F:metal ion binding"/>
    <property type="evidence" value="ECO:0007669"/>
    <property type="project" value="UniProtKB-KW"/>
</dbReference>
<evidence type="ECO:0000256" key="1">
    <source>
        <dbReference type="ARBA" id="ARBA00001400"/>
    </source>
</evidence>
<dbReference type="EC" id="3.2.2.27" evidence="3"/>
<evidence type="ECO:0000256" key="12">
    <source>
        <dbReference type="SAM" id="MobiDB-lite"/>
    </source>
</evidence>
<sequence>MVDSRQIELISSAALVSGDSSVLPNDDASEVEAAGTGRHHRVAGPPLHPRYPDLASLATACTGCTACNLASSRQHVVISRGNPAARLMLIGEGPGQQEDETGQPFVGRAGQLLDAILASVGIDRDRDVFICNVVKCRPPGNRKPTPEEMASCRPWLSEQIRLVNPAIVLLAGATAMEGVLGLKGGITRLRGSWKQRDGRLYMPIFHPSYLLRNASKAKGSPKWLTWQDMQLVCRTLDALAQPGEAGGCGAADTAALPPRDDAV</sequence>
<dbReference type="GO" id="GO:0006281">
    <property type="term" value="P:DNA repair"/>
    <property type="evidence" value="ECO:0007669"/>
    <property type="project" value="UniProtKB-KW"/>
</dbReference>
<dbReference type="SMART" id="SM00987">
    <property type="entry name" value="UreE_C"/>
    <property type="match status" value="1"/>
</dbReference>
<name>A0A524RN61_9CHRO</name>
<accession>A0A524RN61</accession>
<dbReference type="EMBL" id="SRMO01000065">
    <property type="protein sequence ID" value="TGG92227.1"/>
    <property type="molecule type" value="Genomic_DNA"/>
</dbReference>
<comment type="similarity">
    <text evidence="2">Belongs to the uracil-DNA glycosylase (UDG) superfamily. Type 4 (UDGa) family.</text>
</comment>
<evidence type="ECO:0000256" key="6">
    <source>
        <dbReference type="ARBA" id="ARBA00022723"/>
    </source>
</evidence>
<dbReference type="PANTHER" id="PTHR33693">
    <property type="entry name" value="TYPE-5 URACIL-DNA GLYCOSYLASE"/>
    <property type="match status" value="1"/>
</dbReference>
<evidence type="ECO:0000256" key="10">
    <source>
        <dbReference type="ARBA" id="ARBA00023014"/>
    </source>
</evidence>
<dbReference type="GO" id="GO:0004844">
    <property type="term" value="F:uracil DNA N-glycosylase activity"/>
    <property type="evidence" value="ECO:0007669"/>
    <property type="project" value="UniProtKB-EC"/>
</dbReference>
<dbReference type="AlphaFoldDB" id="A0A524RN61"/>
<keyword evidence="10" id="KW-0411">Iron-sulfur</keyword>
<evidence type="ECO:0000256" key="9">
    <source>
        <dbReference type="ARBA" id="ARBA00023004"/>
    </source>
</evidence>
<dbReference type="NCBIfam" id="TIGR00758">
    <property type="entry name" value="UDG_fam4"/>
    <property type="match status" value="1"/>
</dbReference>
<dbReference type="InterPro" id="IPR036895">
    <property type="entry name" value="Uracil-DNA_glycosylase-like_sf"/>
</dbReference>
<reference evidence="14 15" key="1">
    <citation type="journal article" date="2019" name="mSystems">
        <title>Life at home and on the roam: Genomic adaptions reflect the dual lifestyle of an intracellular, facultative symbiont.</title>
        <authorList>
            <person name="Burgsdorf I."/>
        </authorList>
    </citation>
    <scope>NUCLEOTIDE SEQUENCE [LARGE SCALE GENOMIC DNA]</scope>
    <source>
        <strain evidence="14">277cV</strain>
    </source>
</reference>
<keyword evidence="8" id="KW-0378">Hydrolase</keyword>
<dbReference type="Proteomes" id="UP000317990">
    <property type="component" value="Unassembled WGS sequence"/>
</dbReference>
<protein>
    <recommendedName>
        <fullName evidence="4">Type-4 uracil-DNA glycosylase</fullName>
        <ecNumber evidence="3">3.2.2.27</ecNumber>
    </recommendedName>
</protein>
<dbReference type="InterPro" id="IPR005273">
    <property type="entry name" value="Ura-DNA_glyco_family4"/>
</dbReference>
<dbReference type="InterPro" id="IPR005122">
    <property type="entry name" value="Uracil-DNA_glycosylase-like"/>
</dbReference>
<keyword evidence="9" id="KW-0408">Iron</keyword>